<feature type="transmembrane region" description="Helical" evidence="1">
    <location>
        <begin position="48"/>
        <end position="73"/>
    </location>
</feature>
<protein>
    <submittedName>
        <fullName evidence="2">Uncharacterized protein</fullName>
    </submittedName>
</protein>
<feature type="transmembrane region" description="Helical" evidence="1">
    <location>
        <begin position="132"/>
        <end position="149"/>
    </location>
</feature>
<feature type="transmembrane region" description="Helical" evidence="1">
    <location>
        <begin position="79"/>
        <end position="101"/>
    </location>
</feature>
<keyword evidence="1" id="KW-1133">Transmembrane helix</keyword>
<evidence type="ECO:0000313" key="2">
    <source>
        <dbReference type="EMBL" id="HGN36828.1"/>
    </source>
</evidence>
<feature type="transmembrane region" description="Helical" evidence="1">
    <location>
        <begin position="195"/>
        <end position="215"/>
    </location>
</feature>
<proteinExistence type="predicted"/>
<gene>
    <name evidence="2" type="ORF">ENT87_04705</name>
    <name evidence="3" type="ORF">ENU30_02680</name>
</gene>
<evidence type="ECO:0000256" key="1">
    <source>
        <dbReference type="SAM" id="Phobius"/>
    </source>
</evidence>
<name>A0A7J3I7U3_9CREN</name>
<reference evidence="2" key="1">
    <citation type="journal article" date="2020" name="mSystems">
        <title>Genome- and Community-Level Interaction Insights into Carbon Utilization and Element Cycling Functions of Hydrothermarchaeota in Hydrothermal Sediment.</title>
        <authorList>
            <person name="Zhou Z."/>
            <person name="Liu Y."/>
            <person name="Xu W."/>
            <person name="Pan J."/>
            <person name="Luo Z.H."/>
            <person name="Li M."/>
        </authorList>
    </citation>
    <scope>NUCLEOTIDE SEQUENCE [LARGE SCALE GENOMIC DNA]</scope>
    <source>
        <strain evidence="2">SpSt-618</strain>
        <strain evidence="3">SpSt-657</strain>
    </source>
</reference>
<organism evidence="2">
    <name type="scientific">Ignisphaera aggregans</name>
    <dbReference type="NCBI Taxonomy" id="334771"/>
    <lineage>
        <taxon>Archaea</taxon>
        <taxon>Thermoproteota</taxon>
        <taxon>Thermoprotei</taxon>
        <taxon>Desulfurococcales</taxon>
        <taxon>Desulfurococcaceae</taxon>
        <taxon>Ignisphaera</taxon>
    </lineage>
</organism>
<dbReference type="EMBL" id="DTBZ01000062">
    <property type="protein sequence ID" value="HGQ17876.1"/>
    <property type="molecule type" value="Genomic_DNA"/>
</dbReference>
<evidence type="ECO:0000313" key="3">
    <source>
        <dbReference type="EMBL" id="HGQ17876.1"/>
    </source>
</evidence>
<feature type="transmembrane region" description="Helical" evidence="1">
    <location>
        <begin position="6"/>
        <end position="27"/>
    </location>
</feature>
<feature type="transmembrane region" description="Helical" evidence="1">
    <location>
        <begin position="108"/>
        <end position="126"/>
    </location>
</feature>
<feature type="transmembrane region" description="Helical" evidence="1">
    <location>
        <begin position="346"/>
        <end position="367"/>
    </location>
</feature>
<comment type="caution">
    <text evidence="2">The sequence shown here is derived from an EMBL/GenBank/DDBJ whole genome shotgun (WGS) entry which is preliminary data.</text>
</comment>
<keyword evidence="1" id="KW-0472">Membrane</keyword>
<dbReference type="AlphaFoldDB" id="A0A7J3I7U3"/>
<dbReference type="EMBL" id="DTAI01000133">
    <property type="protein sequence ID" value="HGN36828.1"/>
    <property type="molecule type" value="Genomic_DNA"/>
</dbReference>
<sequence>MIALSTYLPSLLISVASIYLSNLYGFLNNYIEEHLIRSRGVVPVNERHYLITTIVGIESALLVLTIFIASYAYLDGNPAMLELSIKLLAVELSVFSLLLLITNNTTSGIIICCMLPILVPTYYYMIYMADRIQPYIQIIVVVMMLLPLWEAVQRVHIYSLAVASININLNYLQRFTVLYISVGVSHTCFSLNIDIIRLLLPAILTLPLWIFLTLIHHGSTTIFRTCRRCQSIFTSLITSNIYRIHLYLSVPLLALLKYVRRMCSYAIHLYKKHRRISIDITSLKPDFRKIENKIDRMVDIDSPPARRILSSIVRISIEFEYRFLNLIRHRFIHSIHSIQRSFENSLIALSLILGLIILLAIIVYIFITTH</sequence>
<keyword evidence="1" id="KW-0812">Transmembrane</keyword>
<accession>A0A7J3I7U3</accession>